<feature type="compositionally biased region" description="Polar residues" evidence="1">
    <location>
        <begin position="1"/>
        <end position="12"/>
    </location>
</feature>
<name>K3YWM9_SETIT</name>
<dbReference type="Gramene" id="KQL31267">
    <property type="protein sequence ID" value="KQL31267"/>
    <property type="gene ID" value="SETIT_018675mg"/>
</dbReference>
<evidence type="ECO:0000313" key="2">
    <source>
        <dbReference type="EnsemblPlants" id="KQL31267"/>
    </source>
</evidence>
<accession>K3YWM9</accession>
<keyword evidence="3" id="KW-1185">Reference proteome</keyword>
<dbReference type="AlphaFoldDB" id="K3YWM9"/>
<proteinExistence type="predicted"/>
<dbReference type="EMBL" id="AGNK02000526">
    <property type="status" value="NOT_ANNOTATED_CDS"/>
    <property type="molecule type" value="Genomic_DNA"/>
</dbReference>
<dbReference type="EnsemblPlants" id="KQL31267">
    <property type="protein sequence ID" value="KQL31267"/>
    <property type="gene ID" value="SETIT_018675mg"/>
</dbReference>
<dbReference type="Proteomes" id="UP000004995">
    <property type="component" value="Unassembled WGS sequence"/>
</dbReference>
<feature type="compositionally biased region" description="Polar residues" evidence="1">
    <location>
        <begin position="72"/>
        <end position="82"/>
    </location>
</feature>
<organism evidence="2 3">
    <name type="scientific">Setaria italica</name>
    <name type="common">Foxtail millet</name>
    <name type="synonym">Panicum italicum</name>
    <dbReference type="NCBI Taxonomy" id="4555"/>
    <lineage>
        <taxon>Eukaryota</taxon>
        <taxon>Viridiplantae</taxon>
        <taxon>Streptophyta</taxon>
        <taxon>Embryophyta</taxon>
        <taxon>Tracheophyta</taxon>
        <taxon>Spermatophyta</taxon>
        <taxon>Magnoliopsida</taxon>
        <taxon>Liliopsida</taxon>
        <taxon>Poales</taxon>
        <taxon>Poaceae</taxon>
        <taxon>PACMAD clade</taxon>
        <taxon>Panicoideae</taxon>
        <taxon>Panicodae</taxon>
        <taxon>Paniceae</taxon>
        <taxon>Cenchrinae</taxon>
        <taxon>Setaria</taxon>
    </lineage>
</organism>
<dbReference type="HOGENOM" id="CLU_1899815_0_0_1"/>
<evidence type="ECO:0000256" key="1">
    <source>
        <dbReference type="SAM" id="MobiDB-lite"/>
    </source>
</evidence>
<reference evidence="3" key="1">
    <citation type="journal article" date="2012" name="Nat. Biotechnol.">
        <title>Reference genome sequence of the model plant Setaria.</title>
        <authorList>
            <person name="Bennetzen J.L."/>
            <person name="Schmutz J."/>
            <person name="Wang H."/>
            <person name="Percifield R."/>
            <person name="Hawkins J."/>
            <person name="Pontaroli A.C."/>
            <person name="Estep M."/>
            <person name="Feng L."/>
            <person name="Vaughn J.N."/>
            <person name="Grimwood J."/>
            <person name="Jenkins J."/>
            <person name="Barry K."/>
            <person name="Lindquist E."/>
            <person name="Hellsten U."/>
            <person name="Deshpande S."/>
            <person name="Wang X."/>
            <person name="Wu X."/>
            <person name="Mitros T."/>
            <person name="Triplett J."/>
            <person name="Yang X."/>
            <person name="Ye C.Y."/>
            <person name="Mauro-Herrera M."/>
            <person name="Wang L."/>
            <person name="Li P."/>
            <person name="Sharma M."/>
            <person name="Sharma R."/>
            <person name="Ronald P.C."/>
            <person name="Panaud O."/>
            <person name="Kellogg E.A."/>
            <person name="Brutnell T.P."/>
            <person name="Doust A.N."/>
            <person name="Tuskan G.A."/>
            <person name="Rokhsar D."/>
            <person name="Devos K.M."/>
        </authorList>
    </citation>
    <scope>NUCLEOTIDE SEQUENCE [LARGE SCALE GENOMIC DNA]</scope>
    <source>
        <strain evidence="3">cv. Yugu1</strain>
    </source>
</reference>
<feature type="region of interest" description="Disordered" evidence="1">
    <location>
        <begin position="1"/>
        <end position="108"/>
    </location>
</feature>
<feature type="compositionally biased region" description="Acidic residues" evidence="1">
    <location>
        <begin position="47"/>
        <end position="62"/>
    </location>
</feature>
<feature type="compositionally biased region" description="Basic and acidic residues" evidence="1">
    <location>
        <begin position="87"/>
        <end position="98"/>
    </location>
</feature>
<reference evidence="2" key="2">
    <citation type="submission" date="2018-08" db="UniProtKB">
        <authorList>
            <consortium name="EnsemblPlants"/>
        </authorList>
    </citation>
    <scope>IDENTIFICATION</scope>
    <source>
        <strain evidence="2">Yugu1</strain>
    </source>
</reference>
<evidence type="ECO:0000313" key="3">
    <source>
        <dbReference type="Proteomes" id="UP000004995"/>
    </source>
</evidence>
<protein>
    <submittedName>
        <fullName evidence="2">Uncharacterized protein</fullName>
    </submittedName>
</protein>
<sequence length="134" mass="14424">MARSTSRVTSRGASMARSTSRVTSRGRRGHRATPVIGSPQGAPELDSANDFDDTTNSEDDDPTYSQEEVGPSQLQGASTPTQGSPPPKREAWGRDRTDAGSVNVPPLPPTRAVIVRRRSHTLRIDHVLVAKLIV</sequence>
<dbReference type="InParanoid" id="K3YWM9"/>